<dbReference type="InterPro" id="IPR014710">
    <property type="entry name" value="RmlC-like_jellyroll"/>
</dbReference>
<dbReference type="InterPro" id="IPR011051">
    <property type="entry name" value="RmlC_Cupin_sf"/>
</dbReference>
<gene>
    <name evidence="6" type="ORF">ABIE13_001491</name>
</gene>
<dbReference type="Gene3D" id="1.20.5.440">
    <property type="entry name" value="ATP synthase delta/epsilon subunit, C-terminal domain"/>
    <property type="match status" value="1"/>
</dbReference>
<accession>A0ABV2Q649</accession>
<evidence type="ECO:0000256" key="5">
    <source>
        <dbReference type="ARBA" id="ARBA00023004"/>
    </source>
</evidence>
<comment type="caution">
    <text evidence="6">The sequence shown here is derived from an EMBL/GenBank/DDBJ whole genome shotgun (WGS) entry which is preliminary data.</text>
</comment>
<dbReference type="Proteomes" id="UP001549320">
    <property type="component" value="Unassembled WGS sequence"/>
</dbReference>
<comment type="similarity">
    <text evidence="1">Belongs to the cysteine dioxygenase family.</text>
</comment>
<sequence length="220" mass="24113">MNTAAEPRIDPLVQAKSLAPLREFIATTTRIVEQDQPEPERVEAVRAALATLIANDTWLPESAAQPHPEHYQQYLLHCDPLERFSVVSFVWGPGQRTPVHDHMVWGLIGMLRGGEIGQSFTKNGVGELVPHGDAATLSPGDIELVSPSTGDIHQVSNVYDDRVSISIHVYGGNIGAVSRHVFDLQSGAIKPFVSGYSSPQMPNIWDVSHIVRERIQKEGA</sequence>
<evidence type="ECO:0000256" key="2">
    <source>
        <dbReference type="ARBA" id="ARBA00022723"/>
    </source>
</evidence>
<dbReference type="EC" id="1.13.11.91" evidence="6"/>
<protein>
    <submittedName>
        <fullName evidence="6">Metal-dependent enzyme (Double-stranded beta helix superfamily)</fullName>
        <ecNumber evidence="6">1.13.11.91</ecNumber>
    </submittedName>
</protein>
<dbReference type="PANTHER" id="PTHR12918">
    <property type="entry name" value="CYSTEINE DIOXYGENASE"/>
    <property type="match status" value="1"/>
</dbReference>
<keyword evidence="3" id="KW-0223">Dioxygenase</keyword>
<dbReference type="SUPFAM" id="SSF51182">
    <property type="entry name" value="RmlC-like cupins"/>
    <property type="match status" value="1"/>
</dbReference>
<keyword evidence="4 6" id="KW-0560">Oxidoreductase</keyword>
<name>A0ABV2Q649_9BURK</name>
<dbReference type="PANTHER" id="PTHR12918:SF1">
    <property type="entry name" value="CYSTEINE DIOXYGENASE TYPE 1"/>
    <property type="match status" value="1"/>
</dbReference>
<dbReference type="RefSeq" id="WP_354442467.1">
    <property type="nucleotide sequence ID" value="NZ_JBEPSH010000003.1"/>
</dbReference>
<reference evidence="6 7" key="1">
    <citation type="submission" date="2024-06" db="EMBL/GenBank/DDBJ databases">
        <title>Sorghum-associated microbial communities from plants grown in Nebraska, USA.</title>
        <authorList>
            <person name="Schachtman D."/>
        </authorList>
    </citation>
    <scope>NUCLEOTIDE SEQUENCE [LARGE SCALE GENOMIC DNA]</scope>
    <source>
        <strain evidence="6 7">2709</strain>
    </source>
</reference>
<dbReference type="GO" id="GO:0016491">
    <property type="term" value="F:oxidoreductase activity"/>
    <property type="evidence" value="ECO:0007669"/>
    <property type="project" value="UniProtKB-KW"/>
</dbReference>
<keyword evidence="5" id="KW-0408">Iron</keyword>
<keyword evidence="2" id="KW-0479">Metal-binding</keyword>
<keyword evidence="7" id="KW-1185">Reference proteome</keyword>
<dbReference type="Gene3D" id="2.60.120.10">
    <property type="entry name" value="Jelly Rolls"/>
    <property type="match status" value="1"/>
</dbReference>
<proteinExistence type="inferred from homology"/>
<evidence type="ECO:0000256" key="1">
    <source>
        <dbReference type="ARBA" id="ARBA00006622"/>
    </source>
</evidence>
<dbReference type="EMBL" id="JBEPSH010000003">
    <property type="protein sequence ID" value="MET4576382.1"/>
    <property type="molecule type" value="Genomic_DNA"/>
</dbReference>
<evidence type="ECO:0000256" key="4">
    <source>
        <dbReference type="ARBA" id="ARBA00023002"/>
    </source>
</evidence>
<evidence type="ECO:0000256" key="3">
    <source>
        <dbReference type="ARBA" id="ARBA00022964"/>
    </source>
</evidence>
<evidence type="ECO:0000313" key="7">
    <source>
        <dbReference type="Proteomes" id="UP001549320"/>
    </source>
</evidence>
<organism evidence="6 7">
    <name type="scientific">Ottowia thiooxydans</name>
    <dbReference type="NCBI Taxonomy" id="219182"/>
    <lineage>
        <taxon>Bacteria</taxon>
        <taxon>Pseudomonadati</taxon>
        <taxon>Pseudomonadota</taxon>
        <taxon>Betaproteobacteria</taxon>
        <taxon>Burkholderiales</taxon>
        <taxon>Comamonadaceae</taxon>
        <taxon>Ottowia</taxon>
    </lineage>
</organism>
<evidence type="ECO:0000313" key="6">
    <source>
        <dbReference type="EMBL" id="MET4576382.1"/>
    </source>
</evidence>
<dbReference type="InterPro" id="IPR010300">
    <property type="entry name" value="CDO_1"/>
</dbReference>
<dbReference type="CDD" id="cd10548">
    <property type="entry name" value="cupin_CDO"/>
    <property type="match status" value="1"/>
</dbReference>